<name>A0A3M6UTS1_POCDA</name>
<dbReference type="AlphaFoldDB" id="A0A3M6UTS1"/>
<comment type="caution">
    <text evidence="1">The sequence shown here is derived from an EMBL/GenBank/DDBJ whole genome shotgun (WGS) entry which is preliminary data.</text>
</comment>
<protein>
    <submittedName>
        <fullName evidence="1">Uncharacterized protein</fullName>
    </submittedName>
</protein>
<evidence type="ECO:0000313" key="1">
    <source>
        <dbReference type="EMBL" id="RMX57035.1"/>
    </source>
</evidence>
<accession>A0A3M6UTS1</accession>
<keyword evidence="2" id="KW-1185">Reference proteome</keyword>
<evidence type="ECO:0000313" key="2">
    <source>
        <dbReference type="Proteomes" id="UP000275408"/>
    </source>
</evidence>
<gene>
    <name evidence="1" type="ORF">pdam_00006170</name>
</gene>
<dbReference type="Proteomes" id="UP000275408">
    <property type="component" value="Unassembled WGS sequence"/>
</dbReference>
<sequence length="116" mass="13170">MVDVRLVHLFGYVFCDTIRSTNWSPWGCGVHVNAAINVVVTRENQFVTNSGGKWHRIPGYNSMSPELELIVFSTPIPVTDEKPTLTSTSCVRLTWQDVRAKTSRRLRTINRLHASK</sequence>
<dbReference type="EMBL" id="RCHS01000749">
    <property type="protein sequence ID" value="RMX57035.1"/>
    <property type="molecule type" value="Genomic_DNA"/>
</dbReference>
<organism evidence="1 2">
    <name type="scientific">Pocillopora damicornis</name>
    <name type="common">Cauliflower coral</name>
    <name type="synonym">Millepora damicornis</name>
    <dbReference type="NCBI Taxonomy" id="46731"/>
    <lineage>
        <taxon>Eukaryota</taxon>
        <taxon>Metazoa</taxon>
        <taxon>Cnidaria</taxon>
        <taxon>Anthozoa</taxon>
        <taxon>Hexacorallia</taxon>
        <taxon>Scleractinia</taxon>
        <taxon>Astrocoeniina</taxon>
        <taxon>Pocilloporidae</taxon>
        <taxon>Pocillopora</taxon>
    </lineage>
</organism>
<proteinExistence type="predicted"/>
<reference evidence="1 2" key="1">
    <citation type="journal article" date="2018" name="Sci. Rep.">
        <title>Comparative analysis of the Pocillopora damicornis genome highlights role of immune system in coral evolution.</title>
        <authorList>
            <person name="Cunning R."/>
            <person name="Bay R.A."/>
            <person name="Gillette P."/>
            <person name="Baker A.C."/>
            <person name="Traylor-Knowles N."/>
        </authorList>
    </citation>
    <scope>NUCLEOTIDE SEQUENCE [LARGE SCALE GENOMIC DNA]</scope>
    <source>
        <strain evidence="1">RSMAS</strain>
        <tissue evidence="1">Whole animal</tissue>
    </source>
</reference>